<dbReference type="PATRIC" id="fig|1423747.3.peg.230"/>
<dbReference type="eggNOG" id="COG4577">
    <property type="taxonomic scope" value="Bacteria"/>
</dbReference>
<protein>
    <recommendedName>
        <fullName evidence="4">BMC domain-containing protein</fullName>
    </recommendedName>
</protein>
<feature type="domain" description="BMC" evidence="4">
    <location>
        <begin position="1"/>
        <end position="67"/>
    </location>
</feature>
<sequence length="94" mass="10257">MVKTADITITRLERTKGAGWMTIYVNGDVGAVRAAISAGQEAAEKDDKFVTAEIIARPTEELSRLVKPTKTAPVAKETVKINTEVKNKNNKTKK</sequence>
<evidence type="ECO:0000256" key="1">
    <source>
        <dbReference type="ARBA" id="ARBA00024322"/>
    </source>
</evidence>
<comment type="caution">
    <text evidence="5">The sequence shown here is derived from an EMBL/GenBank/DDBJ whole genome shotgun (WGS) entry which is preliminary data.</text>
</comment>
<dbReference type="EMBL" id="AZEX01000068">
    <property type="protein sequence ID" value="KRL58571.1"/>
    <property type="molecule type" value="Genomic_DNA"/>
</dbReference>
<dbReference type="SUPFAM" id="SSF143414">
    <property type="entry name" value="CcmK-like"/>
    <property type="match status" value="1"/>
</dbReference>
<dbReference type="PANTHER" id="PTHR33941:SF11">
    <property type="entry name" value="BACTERIAL MICROCOMPARTMENT SHELL PROTEIN PDUJ"/>
    <property type="match status" value="1"/>
</dbReference>
<dbReference type="STRING" id="1423747.FC69_GL000223"/>
<dbReference type="InterPro" id="IPR044872">
    <property type="entry name" value="CcmK/CsoS1_BMC"/>
</dbReference>
<dbReference type="AlphaFoldDB" id="A0A0R1RZF8"/>
<gene>
    <name evidence="5" type="ORF">FC69_GL000223</name>
</gene>
<comment type="subcellular location">
    <subcellularLocation>
        <location evidence="1">Bacterial microcompartment</location>
    </subcellularLocation>
</comment>
<dbReference type="SMART" id="SM00877">
    <property type="entry name" value="BMC"/>
    <property type="match status" value="1"/>
</dbReference>
<dbReference type="GO" id="GO:0031469">
    <property type="term" value="C:bacterial microcompartment"/>
    <property type="evidence" value="ECO:0007669"/>
    <property type="project" value="UniProtKB-SubCell"/>
</dbReference>
<dbReference type="InterPro" id="IPR037233">
    <property type="entry name" value="CcmK-like_sf"/>
</dbReference>
<accession>A0A0R1RZF8</accession>
<proteinExistence type="inferred from homology"/>
<dbReference type="PANTHER" id="PTHR33941">
    <property type="entry name" value="PROPANEDIOL UTILIZATION PROTEIN PDUA"/>
    <property type="match status" value="1"/>
</dbReference>
<organism evidence="5 6">
    <name type="scientific">Latilactobacillus fuchuensis DSM 14340 = JCM 11249</name>
    <dbReference type="NCBI Taxonomy" id="1423747"/>
    <lineage>
        <taxon>Bacteria</taxon>
        <taxon>Bacillati</taxon>
        <taxon>Bacillota</taxon>
        <taxon>Bacilli</taxon>
        <taxon>Lactobacillales</taxon>
        <taxon>Lactobacillaceae</taxon>
        <taxon>Latilactobacillus</taxon>
    </lineage>
</organism>
<dbReference type="PROSITE" id="PS51930">
    <property type="entry name" value="BMC_2"/>
    <property type="match status" value="1"/>
</dbReference>
<dbReference type="InterPro" id="IPR000249">
    <property type="entry name" value="BMC_dom"/>
</dbReference>
<reference evidence="5 6" key="1">
    <citation type="journal article" date="2015" name="Genome Announc.">
        <title>Expanding the biotechnology potential of lactobacilli through comparative genomics of 213 strains and associated genera.</title>
        <authorList>
            <person name="Sun Z."/>
            <person name="Harris H.M."/>
            <person name="McCann A."/>
            <person name="Guo C."/>
            <person name="Argimon S."/>
            <person name="Zhang W."/>
            <person name="Yang X."/>
            <person name="Jeffery I.B."/>
            <person name="Cooney J.C."/>
            <person name="Kagawa T.F."/>
            <person name="Liu W."/>
            <person name="Song Y."/>
            <person name="Salvetti E."/>
            <person name="Wrobel A."/>
            <person name="Rasinkangas P."/>
            <person name="Parkhill J."/>
            <person name="Rea M.C."/>
            <person name="O'Sullivan O."/>
            <person name="Ritari J."/>
            <person name="Douillard F.P."/>
            <person name="Paul Ross R."/>
            <person name="Yang R."/>
            <person name="Briner A.E."/>
            <person name="Felis G.E."/>
            <person name="de Vos W.M."/>
            <person name="Barrangou R."/>
            <person name="Klaenhammer T.R."/>
            <person name="Caufield P.W."/>
            <person name="Cui Y."/>
            <person name="Zhang H."/>
            <person name="O'Toole P.W."/>
        </authorList>
    </citation>
    <scope>NUCLEOTIDE SEQUENCE [LARGE SCALE GENOMIC DNA]</scope>
    <source>
        <strain evidence="5 6">DSM 14340</strain>
    </source>
</reference>
<comment type="similarity">
    <text evidence="3">Belongs to the bacterial microcompartments protein family.</text>
</comment>
<dbReference type="InterPro" id="IPR050575">
    <property type="entry name" value="BMC_shell"/>
</dbReference>
<evidence type="ECO:0000256" key="2">
    <source>
        <dbReference type="ARBA" id="ARBA00024446"/>
    </source>
</evidence>
<name>A0A0R1RZF8_9LACO</name>
<dbReference type="Gene3D" id="3.30.70.1710">
    <property type="match status" value="1"/>
</dbReference>
<evidence type="ECO:0000313" key="5">
    <source>
        <dbReference type="EMBL" id="KRL58571.1"/>
    </source>
</evidence>
<keyword evidence="2" id="KW-1283">Bacterial microcompartment</keyword>
<evidence type="ECO:0000313" key="6">
    <source>
        <dbReference type="Proteomes" id="UP000051264"/>
    </source>
</evidence>
<dbReference type="Pfam" id="PF00936">
    <property type="entry name" value="BMC"/>
    <property type="match status" value="1"/>
</dbReference>
<dbReference type="Proteomes" id="UP000051264">
    <property type="component" value="Unassembled WGS sequence"/>
</dbReference>
<evidence type="ECO:0000256" key="3">
    <source>
        <dbReference type="PROSITE-ProRule" id="PRU01278"/>
    </source>
</evidence>
<evidence type="ECO:0000259" key="4">
    <source>
        <dbReference type="PROSITE" id="PS51930"/>
    </source>
</evidence>